<protein>
    <recommendedName>
        <fullName evidence="8">HTH luxR-type domain-containing protein</fullName>
    </recommendedName>
</protein>
<dbReference type="EMBL" id="AGWQ01000007">
    <property type="protein sequence ID" value="EJZ85761.1"/>
    <property type="molecule type" value="Genomic_DNA"/>
</dbReference>
<evidence type="ECO:0000313" key="6">
    <source>
        <dbReference type="EMBL" id="EJZ85761.1"/>
    </source>
</evidence>
<organism evidence="6 7">
    <name type="scientific">Schaalia turicensis ACS-279-V-Col4</name>
    <dbReference type="NCBI Taxonomy" id="883077"/>
    <lineage>
        <taxon>Bacteria</taxon>
        <taxon>Bacillati</taxon>
        <taxon>Actinomycetota</taxon>
        <taxon>Actinomycetes</taxon>
        <taxon>Actinomycetales</taxon>
        <taxon>Actinomycetaceae</taxon>
        <taxon>Schaalia</taxon>
    </lineage>
</organism>
<dbReference type="GO" id="GO:0006313">
    <property type="term" value="P:DNA transposition"/>
    <property type="evidence" value="ECO:0007669"/>
    <property type="project" value="InterPro"/>
</dbReference>
<dbReference type="Proteomes" id="UP000003994">
    <property type="component" value="Unassembled WGS sequence"/>
</dbReference>
<evidence type="ECO:0000256" key="5">
    <source>
        <dbReference type="ARBA" id="ARBA00023172"/>
    </source>
</evidence>
<sequence>MIGIRDSSPQYLLAFVPSFTQLPRWRVDRALVAPVAEMYLMGVSTREVEKVVTELGVESMPKTHIRQMYGKLGAHTRQELLDLIEQKKGLR</sequence>
<dbReference type="STRING" id="883077.HMPREF9241_01305"/>
<name>K0YQH9_9ACTO</name>
<evidence type="ECO:0000256" key="3">
    <source>
        <dbReference type="ARBA" id="ARBA00022578"/>
    </source>
</evidence>
<evidence type="ECO:0000256" key="1">
    <source>
        <dbReference type="ARBA" id="ARBA00002190"/>
    </source>
</evidence>
<dbReference type="Pfam" id="PF00872">
    <property type="entry name" value="Transposase_mut"/>
    <property type="match status" value="1"/>
</dbReference>
<keyword evidence="5" id="KW-0233">DNA recombination</keyword>
<dbReference type="AlphaFoldDB" id="K0YQH9"/>
<dbReference type="HOGENOM" id="CLU_2420428_0_0_11"/>
<dbReference type="RefSeq" id="WP_006681509.1">
    <property type="nucleotide sequence ID" value="NZ_JH815209.1"/>
</dbReference>
<dbReference type="InterPro" id="IPR001207">
    <property type="entry name" value="Transposase_mutator"/>
</dbReference>
<evidence type="ECO:0008006" key="8">
    <source>
        <dbReference type="Google" id="ProtNLM"/>
    </source>
</evidence>
<comment type="caution">
    <text evidence="6">The sequence shown here is derived from an EMBL/GenBank/DDBJ whole genome shotgun (WGS) entry which is preliminary data.</text>
</comment>
<keyword evidence="7" id="KW-1185">Reference proteome</keyword>
<proteinExistence type="inferred from homology"/>
<reference evidence="6 7" key="1">
    <citation type="submission" date="2012-07" db="EMBL/GenBank/DDBJ databases">
        <title>The Genome Sequence of Actinomyces turicensis ACS-279-V-COL4.</title>
        <authorList>
            <consortium name="The Broad Institute Genome Sequencing Platform"/>
            <person name="Earl A."/>
            <person name="Ward D."/>
            <person name="Feldgarden M."/>
            <person name="Gevers D."/>
            <person name="Saerens B."/>
            <person name="Vaneechoutte M."/>
            <person name="Walker B."/>
            <person name="Young S.K."/>
            <person name="Zeng Q."/>
            <person name="Gargeya S."/>
            <person name="Fitzgerald M."/>
            <person name="Haas B."/>
            <person name="Abouelleil A."/>
            <person name="Alvarado L."/>
            <person name="Arachchi H.M."/>
            <person name="Berlin A."/>
            <person name="Chapman S.B."/>
            <person name="Goldberg J."/>
            <person name="Griggs A."/>
            <person name="Gujja S."/>
            <person name="Hansen M."/>
            <person name="Howarth C."/>
            <person name="Imamovic A."/>
            <person name="Larimer J."/>
            <person name="McCowen C."/>
            <person name="Montmayeur A."/>
            <person name="Murphy C."/>
            <person name="Neiman D."/>
            <person name="Pearson M."/>
            <person name="Priest M."/>
            <person name="Roberts A."/>
            <person name="Saif S."/>
            <person name="Shea T."/>
            <person name="Sisk P."/>
            <person name="Sykes S."/>
            <person name="Wortman J."/>
            <person name="Nusbaum C."/>
            <person name="Birren B."/>
        </authorList>
    </citation>
    <scope>NUCLEOTIDE SEQUENCE [LARGE SCALE GENOMIC DNA]</scope>
    <source>
        <strain evidence="6 7">ACS-279-V-Col4</strain>
    </source>
</reference>
<gene>
    <name evidence="6" type="ORF">HMPREF9241_01305</name>
</gene>
<accession>K0YQH9</accession>
<dbReference type="GO" id="GO:0003677">
    <property type="term" value="F:DNA binding"/>
    <property type="evidence" value="ECO:0007669"/>
    <property type="project" value="UniProtKB-KW"/>
</dbReference>
<evidence type="ECO:0000256" key="2">
    <source>
        <dbReference type="ARBA" id="ARBA00010961"/>
    </source>
</evidence>
<keyword evidence="4" id="KW-0238">DNA-binding</keyword>
<comment type="function">
    <text evidence="1">Required for the transposition of the insertion element.</text>
</comment>
<evidence type="ECO:0000313" key="7">
    <source>
        <dbReference type="Proteomes" id="UP000003994"/>
    </source>
</evidence>
<evidence type="ECO:0000256" key="4">
    <source>
        <dbReference type="ARBA" id="ARBA00023125"/>
    </source>
</evidence>
<comment type="similarity">
    <text evidence="2">Belongs to the transposase mutator family.</text>
</comment>
<keyword evidence="3" id="KW-0815">Transposition</keyword>
<dbReference type="GO" id="GO:0004803">
    <property type="term" value="F:transposase activity"/>
    <property type="evidence" value="ECO:0007669"/>
    <property type="project" value="InterPro"/>
</dbReference>